<evidence type="ECO:0000256" key="1">
    <source>
        <dbReference type="SAM" id="SignalP"/>
    </source>
</evidence>
<dbReference type="AlphaFoldDB" id="A0A5B7IQD6"/>
<dbReference type="EMBL" id="VSRR010063529">
    <property type="protein sequence ID" value="MPC83796.1"/>
    <property type="molecule type" value="Genomic_DNA"/>
</dbReference>
<comment type="caution">
    <text evidence="2">The sequence shown here is derived from an EMBL/GenBank/DDBJ whole genome shotgun (WGS) entry which is preliminary data.</text>
</comment>
<evidence type="ECO:0008006" key="4">
    <source>
        <dbReference type="Google" id="ProtNLM"/>
    </source>
</evidence>
<organism evidence="2 3">
    <name type="scientific">Portunus trituberculatus</name>
    <name type="common">Swimming crab</name>
    <name type="synonym">Neptunus trituberculatus</name>
    <dbReference type="NCBI Taxonomy" id="210409"/>
    <lineage>
        <taxon>Eukaryota</taxon>
        <taxon>Metazoa</taxon>
        <taxon>Ecdysozoa</taxon>
        <taxon>Arthropoda</taxon>
        <taxon>Crustacea</taxon>
        <taxon>Multicrustacea</taxon>
        <taxon>Malacostraca</taxon>
        <taxon>Eumalacostraca</taxon>
        <taxon>Eucarida</taxon>
        <taxon>Decapoda</taxon>
        <taxon>Pleocyemata</taxon>
        <taxon>Brachyura</taxon>
        <taxon>Eubrachyura</taxon>
        <taxon>Portunoidea</taxon>
        <taxon>Portunidae</taxon>
        <taxon>Portuninae</taxon>
        <taxon>Portunus</taxon>
    </lineage>
</organism>
<name>A0A5B7IQD6_PORTR</name>
<reference evidence="2 3" key="1">
    <citation type="submission" date="2019-05" db="EMBL/GenBank/DDBJ databases">
        <title>Another draft genome of Portunus trituberculatus and its Hox gene families provides insights of decapod evolution.</title>
        <authorList>
            <person name="Jeong J.-H."/>
            <person name="Song I."/>
            <person name="Kim S."/>
            <person name="Choi T."/>
            <person name="Kim D."/>
            <person name="Ryu S."/>
            <person name="Kim W."/>
        </authorList>
    </citation>
    <scope>NUCLEOTIDE SEQUENCE [LARGE SCALE GENOMIC DNA]</scope>
    <source>
        <tissue evidence="2">Muscle</tissue>
    </source>
</reference>
<dbReference type="Proteomes" id="UP000324222">
    <property type="component" value="Unassembled WGS sequence"/>
</dbReference>
<proteinExistence type="predicted"/>
<evidence type="ECO:0000313" key="3">
    <source>
        <dbReference type="Proteomes" id="UP000324222"/>
    </source>
</evidence>
<keyword evidence="3" id="KW-1185">Reference proteome</keyword>
<keyword evidence="1" id="KW-0732">Signal</keyword>
<accession>A0A5B7IQD6</accession>
<sequence length="69" mass="7625">MPHSPLLLTLLSSPLYARCMCGQKGFRIGACSELGINLNHCGTEGTEKHEIQGLNYETLRRTSGTSKRF</sequence>
<protein>
    <recommendedName>
        <fullName evidence="4">Secreted protein</fullName>
    </recommendedName>
</protein>
<feature type="signal peptide" evidence="1">
    <location>
        <begin position="1"/>
        <end position="17"/>
    </location>
</feature>
<gene>
    <name evidence="2" type="ORF">E2C01_078513</name>
</gene>
<evidence type="ECO:0000313" key="2">
    <source>
        <dbReference type="EMBL" id="MPC83796.1"/>
    </source>
</evidence>
<feature type="chain" id="PRO_5022763439" description="Secreted protein" evidence="1">
    <location>
        <begin position="18"/>
        <end position="69"/>
    </location>
</feature>